<dbReference type="Pfam" id="PF06720">
    <property type="entry name" value="Phi-29_GP16_7"/>
    <property type="match status" value="1"/>
</dbReference>
<dbReference type="GeneID" id="56239353"/>
<dbReference type="RefSeq" id="YP_009910633.1">
    <property type="nucleotide sequence ID" value="NC_049973.1"/>
</dbReference>
<dbReference type="InterPro" id="IPR009595">
    <property type="entry name" value="Phage_DNA_replic_GP16.7"/>
</dbReference>
<dbReference type="GO" id="GO:0039693">
    <property type="term" value="P:viral DNA genome replication"/>
    <property type="evidence" value="ECO:0007669"/>
    <property type="project" value="InterPro"/>
</dbReference>
<dbReference type="InterPro" id="IPR037211">
    <property type="entry name" value="Phage_DNA_replic_GP16.7_sf"/>
</dbReference>
<evidence type="ECO:0000313" key="3">
    <source>
        <dbReference type="Proteomes" id="UP000465105"/>
    </source>
</evidence>
<evidence type="ECO:0000313" key="2">
    <source>
        <dbReference type="EMBL" id="QHJ75884.1"/>
    </source>
</evidence>
<organism evidence="2 3">
    <name type="scientific">Bacillus phage SRT01hs</name>
    <dbReference type="NCBI Taxonomy" id="2847044"/>
    <lineage>
        <taxon>Viruses</taxon>
        <taxon>Duplodnaviria</taxon>
        <taxon>Heunggongvirae</taxon>
        <taxon>Uroviricota</taxon>
        <taxon>Caudoviricetes</taxon>
        <taxon>Salasmaviridae</taxon>
        <taxon>Tatarstanvirinae</taxon>
        <taxon>Gaunavirus</taxon>
        <taxon>Gaunavirus SRT01hs</taxon>
    </lineage>
</organism>
<keyword evidence="1" id="KW-0812">Transmembrane</keyword>
<dbReference type="Gene3D" id="1.10.8.600">
    <property type="entry name" value="Phage phi29 replication organiser protein p16.7-like"/>
    <property type="match status" value="1"/>
</dbReference>
<dbReference type="EMBL" id="MN857617">
    <property type="protein sequence ID" value="QHJ75884.1"/>
    <property type="molecule type" value="Genomic_DNA"/>
</dbReference>
<evidence type="ECO:0000256" key="1">
    <source>
        <dbReference type="SAM" id="Phobius"/>
    </source>
</evidence>
<protein>
    <submittedName>
        <fullName evidence="2">Uncharacterized protein</fullName>
    </submittedName>
</protein>
<accession>A0A6B9SW73</accession>
<feature type="transmembrane region" description="Helical" evidence="1">
    <location>
        <begin position="7"/>
        <end position="25"/>
    </location>
</feature>
<keyword evidence="1" id="KW-0472">Membrane</keyword>
<name>A0A6B9SW73_9CAUD</name>
<dbReference type="SUPFAM" id="SSF140713">
    <property type="entry name" value="Phage replication organizer domain"/>
    <property type="match status" value="1"/>
</dbReference>
<proteinExistence type="predicted"/>
<dbReference type="Proteomes" id="UP000465105">
    <property type="component" value="Segment"/>
</dbReference>
<keyword evidence="1" id="KW-1133">Transmembrane helix</keyword>
<reference evidence="2 3" key="1">
    <citation type="submission" date="2019-12" db="EMBL/GenBank/DDBJ databases">
        <authorList>
            <person name="Shah Mahmud R."/>
            <person name="Ulyanova V."/>
            <person name="Mindubaeva L."/>
            <person name="Markelova M."/>
            <person name="Garifullina K."/>
            <person name="Malanin S."/>
            <person name="Doijad S.P."/>
            <person name="Chakraborty T."/>
            <person name="Ilinskaya O."/>
        </authorList>
    </citation>
    <scope>NUCLEOTIDE SEQUENCE [LARGE SCALE GENOMIC DNA]</scope>
</reference>
<keyword evidence="3" id="KW-1185">Reference proteome</keyword>
<sequence length="135" mass="15875">MTITFELWMLVVAGIIILCVGWGIGNKLSEDTEEIDLSEDYQIIEDLKREERELHARLELLRDKEYSIQTGKFVASHYEEALEVYERLGIKIPLDIIEELTYLNGFRTKDEVMSYIETMRNNWKQENSKKVGKLT</sequence>